<feature type="non-terminal residue" evidence="1">
    <location>
        <position position="1"/>
    </location>
</feature>
<accession>A0A6H9RUK1</accession>
<proteinExistence type="predicted"/>
<reference evidence="1 2" key="1">
    <citation type="submission" date="2019-09" db="EMBL/GenBank/DDBJ databases">
        <title>Draft genome sequences of 48 bacterial type strains from the CCUG.</title>
        <authorList>
            <person name="Tunovic T."/>
            <person name="Pineiro-Iglesias B."/>
            <person name="Unosson C."/>
            <person name="Inganas E."/>
            <person name="Ohlen M."/>
            <person name="Cardew S."/>
            <person name="Jensie-Markopoulos S."/>
            <person name="Salva-Serra F."/>
            <person name="Jaen-Luchoro D."/>
            <person name="Karlsson R."/>
            <person name="Svensson-Stadler L."/>
            <person name="Chun J."/>
            <person name="Moore E."/>
        </authorList>
    </citation>
    <scope>NUCLEOTIDE SEQUENCE [LARGE SCALE GENOMIC DNA]</scope>
    <source>
        <strain evidence="1 2">CCUG 51524</strain>
    </source>
</reference>
<sequence length="160" mass="17541">PLAVPLVRAFPGLPQSMANELASQAIGQDRVRLTEGRVGEGLGSQCAEALRELRLSRALRALERGESSVDRDRIIMGLVGSAPQLQGRVRLRLFLRELANPLEVGETGPLKIIRQEGELYRSFDEEGHELADALDLEAALLRALPDDARRALGLNIWQGD</sequence>
<dbReference type="Proteomes" id="UP000423257">
    <property type="component" value="Unassembled WGS sequence"/>
</dbReference>
<name>A0A6H9RUK1_9PSED</name>
<evidence type="ECO:0000313" key="2">
    <source>
        <dbReference type="Proteomes" id="UP000423257"/>
    </source>
</evidence>
<gene>
    <name evidence="1" type="ORF">F7R03_30765</name>
</gene>
<dbReference type="AlphaFoldDB" id="A0A6H9RUK1"/>
<organism evidence="1 2">
    <name type="scientific">Pseudomonas palleroniana</name>
    <dbReference type="NCBI Taxonomy" id="191390"/>
    <lineage>
        <taxon>Bacteria</taxon>
        <taxon>Pseudomonadati</taxon>
        <taxon>Pseudomonadota</taxon>
        <taxon>Gammaproteobacteria</taxon>
        <taxon>Pseudomonadales</taxon>
        <taxon>Pseudomonadaceae</taxon>
        <taxon>Pseudomonas</taxon>
    </lineage>
</organism>
<evidence type="ECO:0000313" key="1">
    <source>
        <dbReference type="EMBL" id="KAB0544718.1"/>
    </source>
</evidence>
<dbReference type="EMBL" id="VZPQ01000527">
    <property type="protein sequence ID" value="KAB0544718.1"/>
    <property type="molecule type" value="Genomic_DNA"/>
</dbReference>
<comment type="caution">
    <text evidence="1">The sequence shown here is derived from an EMBL/GenBank/DDBJ whole genome shotgun (WGS) entry which is preliminary data.</text>
</comment>
<protein>
    <submittedName>
        <fullName evidence="1">Uncharacterized protein</fullName>
    </submittedName>
</protein>
<feature type="non-terminal residue" evidence="1">
    <location>
        <position position="160"/>
    </location>
</feature>